<evidence type="ECO:0000256" key="4">
    <source>
        <dbReference type="ARBA" id="ARBA00013244"/>
    </source>
</evidence>
<evidence type="ECO:0000256" key="8">
    <source>
        <dbReference type="ARBA" id="ARBA00023098"/>
    </source>
</evidence>
<dbReference type="RefSeq" id="WP_128642104.1">
    <property type="nucleotide sequence ID" value="NZ_CP008947.1"/>
</dbReference>
<dbReference type="GO" id="GO:0006071">
    <property type="term" value="P:glycerol metabolic process"/>
    <property type="evidence" value="ECO:0007669"/>
    <property type="project" value="UniProtKB-KW"/>
</dbReference>
<dbReference type="GO" id="GO:0019432">
    <property type="term" value="P:triglyceride biosynthetic process"/>
    <property type="evidence" value="ECO:0007669"/>
    <property type="project" value="UniProtKB-UniPathway"/>
</dbReference>
<dbReference type="InterPro" id="IPR009721">
    <property type="entry name" value="O-acyltransferase_WSD1_C"/>
</dbReference>
<dbReference type="InterPro" id="IPR023213">
    <property type="entry name" value="CAT-like_dom_sf"/>
</dbReference>
<dbReference type="Gene3D" id="3.30.559.10">
    <property type="entry name" value="Chloramphenicol acetyltransferase-like domain"/>
    <property type="match status" value="1"/>
</dbReference>
<dbReference type="AlphaFoldDB" id="A0A076EFJ2"/>
<dbReference type="InterPro" id="IPR045034">
    <property type="entry name" value="O-acyltransferase_WSD1-like"/>
</dbReference>
<evidence type="ECO:0000313" key="14">
    <source>
        <dbReference type="EMBL" id="AII03823.1"/>
    </source>
</evidence>
<keyword evidence="9 14" id="KW-0012">Acyltransferase</keyword>
<dbReference type="SUPFAM" id="SSF52777">
    <property type="entry name" value="CoA-dependent acyltransferases"/>
    <property type="match status" value="2"/>
</dbReference>
<proteinExistence type="inferred from homology"/>
<evidence type="ECO:0000259" key="13">
    <source>
        <dbReference type="Pfam" id="PF06974"/>
    </source>
</evidence>
<evidence type="ECO:0000256" key="1">
    <source>
        <dbReference type="ARBA" id="ARBA00004771"/>
    </source>
</evidence>
<name>A0A076EFJ2_RHOOP</name>
<comment type="pathway">
    <text evidence="2">Lipid metabolism.</text>
</comment>
<evidence type="ECO:0000256" key="7">
    <source>
        <dbReference type="ARBA" id="ARBA00022798"/>
    </source>
</evidence>
<gene>
    <name evidence="14" type="ORF">EP51_04035</name>
</gene>
<accession>A0A076EFJ2</accession>
<protein>
    <recommendedName>
        <fullName evidence="4">diacylglycerol O-acyltransferase</fullName>
        <ecNumber evidence="4">2.3.1.20</ecNumber>
    </recommendedName>
</protein>
<keyword evidence="6 14" id="KW-0808">Transferase</keyword>
<reference evidence="14 15" key="1">
    <citation type="submission" date="2014-07" db="EMBL/GenBank/DDBJ databases">
        <title>Genome Sequence of Rhodococcus opacus Strain R7, a Biodegrader of Mono- and Polycyclic Aromatic Hydrocarbons.</title>
        <authorList>
            <person name="Di Gennaro P."/>
            <person name="Zampolli J."/>
            <person name="Presti I."/>
            <person name="Cappelletti M."/>
            <person name="D'Ursi P."/>
            <person name="Orro A."/>
            <person name="Mezzelani A."/>
            <person name="Milanesi L."/>
        </authorList>
    </citation>
    <scope>NUCLEOTIDE SEQUENCE [LARGE SCALE GENOMIC DNA]</scope>
    <source>
        <strain evidence="14 15">R7</strain>
    </source>
</reference>
<dbReference type="GO" id="GO:0071731">
    <property type="term" value="P:response to nitric oxide"/>
    <property type="evidence" value="ECO:0007669"/>
    <property type="project" value="TreeGrafter"/>
</dbReference>
<comment type="similarity">
    <text evidence="3">Belongs to the long-chain O-acyltransferase family.</text>
</comment>
<keyword evidence="7" id="KW-0319">Glycerol metabolism</keyword>
<organism evidence="14 15">
    <name type="scientific">Rhodococcus opacus</name>
    <name type="common">Nocardia opaca</name>
    <dbReference type="NCBI Taxonomy" id="37919"/>
    <lineage>
        <taxon>Bacteria</taxon>
        <taxon>Bacillati</taxon>
        <taxon>Actinomycetota</taxon>
        <taxon>Actinomycetes</taxon>
        <taxon>Mycobacteriales</taxon>
        <taxon>Nocardiaceae</taxon>
        <taxon>Rhodococcus</taxon>
    </lineage>
</organism>
<dbReference type="eggNOG" id="COG1020">
    <property type="taxonomic scope" value="Bacteria"/>
</dbReference>
<dbReference type="Pfam" id="PF06974">
    <property type="entry name" value="WS_DGAT_C"/>
    <property type="match status" value="1"/>
</dbReference>
<dbReference type="GO" id="GO:0051701">
    <property type="term" value="P:biological process involved in interaction with host"/>
    <property type="evidence" value="ECO:0007669"/>
    <property type="project" value="TreeGrafter"/>
</dbReference>
<evidence type="ECO:0000256" key="5">
    <source>
        <dbReference type="ARBA" id="ARBA00022516"/>
    </source>
</evidence>
<evidence type="ECO:0000256" key="3">
    <source>
        <dbReference type="ARBA" id="ARBA00009587"/>
    </source>
</evidence>
<comment type="catalytic activity">
    <reaction evidence="10">
        <text>an acyl-CoA + a 1,2-diacyl-sn-glycerol = a triacyl-sn-glycerol + CoA</text>
        <dbReference type="Rhea" id="RHEA:10868"/>
        <dbReference type="ChEBI" id="CHEBI:17815"/>
        <dbReference type="ChEBI" id="CHEBI:57287"/>
        <dbReference type="ChEBI" id="CHEBI:58342"/>
        <dbReference type="ChEBI" id="CHEBI:64615"/>
        <dbReference type="EC" id="2.3.1.20"/>
    </reaction>
</comment>
<evidence type="ECO:0000256" key="2">
    <source>
        <dbReference type="ARBA" id="ARBA00005189"/>
    </source>
</evidence>
<dbReference type="PANTHER" id="PTHR31650">
    <property type="entry name" value="O-ACYLTRANSFERASE (WSD1-LIKE) FAMILY PROTEIN"/>
    <property type="match status" value="1"/>
</dbReference>
<dbReference type="InterPro" id="IPR004255">
    <property type="entry name" value="O-acyltransferase_WSD1_N"/>
</dbReference>
<feature type="compositionally biased region" description="Basic and acidic residues" evidence="11">
    <location>
        <begin position="162"/>
        <end position="177"/>
    </location>
</feature>
<evidence type="ECO:0000256" key="11">
    <source>
        <dbReference type="SAM" id="MobiDB-lite"/>
    </source>
</evidence>
<dbReference type="GO" id="GO:0004144">
    <property type="term" value="F:diacylglycerol O-acyltransferase activity"/>
    <property type="evidence" value="ECO:0007669"/>
    <property type="project" value="UniProtKB-EC"/>
</dbReference>
<dbReference type="UniPathway" id="UPA00282"/>
<dbReference type="GO" id="GO:0005886">
    <property type="term" value="C:plasma membrane"/>
    <property type="evidence" value="ECO:0007669"/>
    <property type="project" value="TreeGrafter"/>
</dbReference>
<evidence type="ECO:0000313" key="15">
    <source>
        <dbReference type="Proteomes" id="UP000028488"/>
    </source>
</evidence>
<evidence type="ECO:0000256" key="6">
    <source>
        <dbReference type="ARBA" id="ARBA00022679"/>
    </source>
</evidence>
<keyword evidence="8" id="KW-0443">Lipid metabolism</keyword>
<dbReference type="Pfam" id="PF03007">
    <property type="entry name" value="WS_DGAT_cat"/>
    <property type="match status" value="1"/>
</dbReference>
<dbReference type="EMBL" id="CP008947">
    <property type="protein sequence ID" value="AII03823.1"/>
    <property type="molecule type" value="Genomic_DNA"/>
</dbReference>
<feature type="domain" description="O-acyltransferase WSD1 C-terminal" evidence="13">
    <location>
        <begin position="321"/>
        <end position="455"/>
    </location>
</feature>
<keyword evidence="5" id="KW-0444">Lipid biosynthesis</keyword>
<comment type="pathway">
    <text evidence="1">Glycerolipid metabolism; triacylglycerol biosynthesis.</text>
</comment>
<feature type="region of interest" description="Disordered" evidence="11">
    <location>
        <begin position="162"/>
        <end position="191"/>
    </location>
</feature>
<sequence length="473" mass="51797">MTDVSTTNQRYMTQTDFMSWRMEEDPILRSTIVAVALLDRSPVQSRFVDMMRRAVDLVPLFRRTAIEAPVGLAPPRWADDPDFDLSWHLRRYTLPEPRTWDGVLDFARTAEMTAFDKRRPLWEFTVLDGLPDGKSALVMKVHHSLTDGVSGMQIAREIVDFTRDDGPQPDRTDHRTAAPDGESPTPPGRLSWYRNTATDVARRASNALGRNSVRLVRTPRATWREAAALAGSTLRLTRPVVSTLSPVMTKRSTRRHCAVLDVPVDALAQAAAAGAGSINDAFLAAVLLGMAKYHRLHGAEISELRMTLPISLRAETDPVGGNRITLARFALPTDIDDPAALMRRVHVTVDAWRHEPAIPLSPTIAGALNLLPASTLGNMLKHVDFVASNVVGSPVPLFIAGAEILHYYAFSPTLGSAFNVTLMSYTTRCCVGINADTDAIPDLATLTDSIADGFRVVLALCTKTTDTRVVVAS</sequence>
<evidence type="ECO:0000256" key="9">
    <source>
        <dbReference type="ARBA" id="ARBA00023315"/>
    </source>
</evidence>
<dbReference type="GO" id="GO:0001666">
    <property type="term" value="P:response to hypoxia"/>
    <property type="evidence" value="ECO:0007669"/>
    <property type="project" value="TreeGrafter"/>
</dbReference>
<feature type="domain" description="O-acyltransferase WSD1-like N-terminal" evidence="12">
    <location>
        <begin position="13"/>
        <end position="281"/>
    </location>
</feature>
<evidence type="ECO:0000259" key="12">
    <source>
        <dbReference type="Pfam" id="PF03007"/>
    </source>
</evidence>
<dbReference type="EC" id="2.3.1.20" evidence="4"/>
<dbReference type="Proteomes" id="UP000028488">
    <property type="component" value="Chromosome"/>
</dbReference>
<evidence type="ECO:0000256" key="10">
    <source>
        <dbReference type="ARBA" id="ARBA00048109"/>
    </source>
</evidence>
<dbReference type="PANTHER" id="PTHR31650:SF1">
    <property type="entry name" value="WAX ESTER SYNTHASE_DIACYLGLYCEROL ACYLTRANSFERASE 4-RELATED"/>
    <property type="match status" value="1"/>
</dbReference>